<dbReference type="SUPFAM" id="SSF54862">
    <property type="entry name" value="4Fe-4S ferredoxins"/>
    <property type="match status" value="1"/>
</dbReference>
<dbReference type="PROSITE" id="PS51379">
    <property type="entry name" value="4FE4S_FER_2"/>
    <property type="match status" value="2"/>
</dbReference>
<dbReference type="GO" id="GO:0016829">
    <property type="term" value="F:lyase activity"/>
    <property type="evidence" value="ECO:0007669"/>
    <property type="project" value="UniProtKB-KW"/>
</dbReference>
<dbReference type="PROSITE" id="PS00198">
    <property type="entry name" value="4FE4S_FER_1"/>
    <property type="match status" value="2"/>
</dbReference>
<evidence type="ECO:0000256" key="8">
    <source>
        <dbReference type="ARBA" id="ARBA00023004"/>
    </source>
</evidence>
<dbReference type="InterPro" id="IPR001989">
    <property type="entry name" value="Radical_activat_CS"/>
</dbReference>
<dbReference type="PANTHER" id="PTHR30352">
    <property type="entry name" value="PYRUVATE FORMATE-LYASE-ACTIVATING ENZYME"/>
    <property type="match status" value="1"/>
</dbReference>
<evidence type="ECO:0000256" key="3">
    <source>
        <dbReference type="ARBA" id="ARBA00011245"/>
    </source>
</evidence>
<evidence type="ECO:0000259" key="11">
    <source>
        <dbReference type="PROSITE" id="PS51918"/>
    </source>
</evidence>
<evidence type="ECO:0000256" key="1">
    <source>
        <dbReference type="ARBA" id="ARBA00001966"/>
    </source>
</evidence>
<evidence type="ECO:0000256" key="6">
    <source>
        <dbReference type="ARBA" id="ARBA00022723"/>
    </source>
</evidence>
<evidence type="ECO:0000256" key="2">
    <source>
        <dbReference type="ARBA" id="ARBA00009777"/>
    </source>
</evidence>
<proteinExistence type="inferred from homology"/>
<dbReference type="InterPro" id="IPR017900">
    <property type="entry name" value="4Fe4S_Fe_S_CS"/>
</dbReference>
<dbReference type="Pfam" id="PF12838">
    <property type="entry name" value="Fer4_7"/>
    <property type="match status" value="1"/>
</dbReference>
<dbReference type="PROSITE" id="PS01087">
    <property type="entry name" value="RADICAL_ACTIVATING"/>
    <property type="match status" value="1"/>
</dbReference>
<gene>
    <name evidence="12" type="primary">cutD</name>
    <name evidence="12" type="ORF">GM415_17805</name>
</gene>
<dbReference type="GO" id="GO:0051539">
    <property type="term" value="F:4 iron, 4 sulfur cluster binding"/>
    <property type="evidence" value="ECO:0007669"/>
    <property type="project" value="UniProtKB-KW"/>
</dbReference>
<comment type="similarity">
    <text evidence="2">Belongs to the organic radical-activating enzymes family.</text>
</comment>
<dbReference type="PIRSF" id="PIRSF000371">
    <property type="entry name" value="PFL_act_enz"/>
    <property type="match status" value="1"/>
</dbReference>
<dbReference type="NCBIfam" id="TIGR04395">
    <property type="entry name" value="cutC_activ_rSAM"/>
    <property type="match status" value="1"/>
</dbReference>
<dbReference type="InterPro" id="IPR013785">
    <property type="entry name" value="Aldolase_TIM"/>
</dbReference>
<keyword evidence="13" id="KW-1185">Reference proteome</keyword>
<name>A0A6I6JLL7_9BACT</name>
<comment type="subunit">
    <text evidence="3">Monomer.</text>
</comment>
<dbReference type="Pfam" id="PF13353">
    <property type="entry name" value="Fer4_12"/>
    <property type="match status" value="1"/>
</dbReference>
<dbReference type="PROSITE" id="PS51918">
    <property type="entry name" value="RADICAL_SAM"/>
    <property type="match status" value="1"/>
</dbReference>
<feature type="domain" description="4Fe-4S ferredoxin-type" evidence="10">
    <location>
        <begin position="78"/>
        <end position="108"/>
    </location>
</feature>
<accession>A0A6I6JLL7</accession>
<dbReference type="InterPro" id="IPR034457">
    <property type="entry name" value="Organic_radical-activating"/>
</dbReference>
<evidence type="ECO:0000313" key="12">
    <source>
        <dbReference type="EMBL" id="QGY41898.1"/>
    </source>
</evidence>
<reference evidence="12 13" key="1">
    <citation type="submission" date="2019-11" db="EMBL/GenBank/DDBJ databases">
        <authorList>
            <person name="Zheng R.K."/>
            <person name="Sun C.M."/>
        </authorList>
    </citation>
    <scope>NUCLEOTIDE SEQUENCE [LARGE SCALE GENOMIC DNA]</scope>
    <source>
        <strain evidence="12 13">SRB007</strain>
    </source>
</reference>
<keyword evidence="4" id="KW-0004">4Fe-4S</keyword>
<evidence type="ECO:0000256" key="4">
    <source>
        <dbReference type="ARBA" id="ARBA00022485"/>
    </source>
</evidence>
<dbReference type="InterPro" id="IPR030905">
    <property type="entry name" value="CutC_activ_rSAM"/>
</dbReference>
<dbReference type="RefSeq" id="WP_158950590.1">
    <property type="nucleotide sequence ID" value="NZ_CP046400.1"/>
</dbReference>
<dbReference type="InterPro" id="IPR017896">
    <property type="entry name" value="4Fe4S_Fe-S-bd"/>
</dbReference>
<dbReference type="NCBIfam" id="TIGR02494">
    <property type="entry name" value="PFLE_PFLC"/>
    <property type="match status" value="1"/>
</dbReference>
<keyword evidence="7" id="KW-0560">Oxidoreductase</keyword>
<dbReference type="UniPathway" id="UPA01069"/>
<feature type="domain" description="4Fe-4S ferredoxin-type" evidence="10">
    <location>
        <begin position="48"/>
        <end position="77"/>
    </location>
</feature>
<evidence type="ECO:0000256" key="5">
    <source>
        <dbReference type="ARBA" id="ARBA00022691"/>
    </source>
</evidence>
<dbReference type="AlphaFoldDB" id="A0A6I6JLL7"/>
<protein>
    <submittedName>
        <fullName evidence="12">Choline TMA-lyase-activating enzyme</fullName>
    </submittedName>
</protein>
<evidence type="ECO:0000256" key="9">
    <source>
        <dbReference type="ARBA" id="ARBA00023014"/>
    </source>
</evidence>
<dbReference type="GO" id="GO:0046872">
    <property type="term" value="F:metal ion binding"/>
    <property type="evidence" value="ECO:0007669"/>
    <property type="project" value="UniProtKB-KW"/>
</dbReference>
<dbReference type="SFLD" id="SFLDG01118">
    <property type="entry name" value="activating_enzymes__group_2"/>
    <property type="match status" value="1"/>
</dbReference>
<dbReference type="InterPro" id="IPR007197">
    <property type="entry name" value="rSAM"/>
</dbReference>
<dbReference type="Pfam" id="PF04055">
    <property type="entry name" value="Radical_SAM"/>
    <property type="match status" value="1"/>
</dbReference>
<evidence type="ECO:0000259" key="10">
    <source>
        <dbReference type="PROSITE" id="PS51379"/>
    </source>
</evidence>
<dbReference type="GO" id="GO:0016491">
    <property type="term" value="F:oxidoreductase activity"/>
    <property type="evidence" value="ECO:0007669"/>
    <property type="project" value="UniProtKB-KW"/>
</dbReference>
<sequence>MIERKAQIFNVQKYNMYDGPGVRTMVFFQGCPLRCTWCSNPEGQRRGFQVLLKNDQCVHCGACVPACPVNIHRMDAAGRHVVARNVECVGCRKCEEACPESALAISGESKSIAEILEIIEEDRPFYETSGGGATLSGGEVFAQPEAAISLLQACRQRGINTAVETCGYARPEVIASVAEHVDLFLYDIKHMDSDEHYRLTGVRNETILRNLVWLLENRHDVKIRLPLLKGVNDGEAELNLLAEFLAPYRELRNFKGVDLLPYHKMGVSKYGQLGWDYSVTGDPKLDEEDLARIGQTLGRHGLSVSVVRH</sequence>
<dbReference type="InterPro" id="IPR040074">
    <property type="entry name" value="BssD/PflA/YjjW"/>
</dbReference>
<feature type="domain" description="Radical SAM core" evidence="11">
    <location>
        <begin position="17"/>
        <end position="300"/>
    </location>
</feature>
<organism evidence="12 13">
    <name type="scientific">Pseudodesulfovibrio cashew</name>
    <dbReference type="NCBI Taxonomy" id="2678688"/>
    <lineage>
        <taxon>Bacteria</taxon>
        <taxon>Pseudomonadati</taxon>
        <taxon>Thermodesulfobacteriota</taxon>
        <taxon>Desulfovibrionia</taxon>
        <taxon>Desulfovibrionales</taxon>
        <taxon>Desulfovibrionaceae</taxon>
    </lineage>
</organism>
<comment type="cofactor">
    <cofactor evidence="1">
        <name>[4Fe-4S] cluster</name>
        <dbReference type="ChEBI" id="CHEBI:49883"/>
    </cofactor>
</comment>
<dbReference type="InterPro" id="IPR058240">
    <property type="entry name" value="rSAM_sf"/>
</dbReference>
<dbReference type="Proteomes" id="UP000428328">
    <property type="component" value="Chromosome"/>
</dbReference>
<dbReference type="Gene3D" id="3.20.20.70">
    <property type="entry name" value="Aldolase class I"/>
    <property type="match status" value="1"/>
</dbReference>
<dbReference type="PANTHER" id="PTHR30352:SF4">
    <property type="entry name" value="PYRUVATE FORMATE-LYASE 2-ACTIVATING ENZYME"/>
    <property type="match status" value="1"/>
</dbReference>
<dbReference type="HAMAP" id="MF_02059">
    <property type="entry name" value="Activ_enz_CutD"/>
    <property type="match status" value="1"/>
</dbReference>
<dbReference type="KEGG" id="psel:GM415_17805"/>
<dbReference type="SUPFAM" id="SSF102114">
    <property type="entry name" value="Radical SAM enzymes"/>
    <property type="match status" value="1"/>
</dbReference>
<keyword evidence="5" id="KW-0949">S-adenosyl-L-methionine</keyword>
<evidence type="ECO:0000313" key="13">
    <source>
        <dbReference type="Proteomes" id="UP000428328"/>
    </source>
</evidence>
<keyword evidence="6" id="KW-0479">Metal-binding</keyword>
<dbReference type="SFLD" id="SFLDS00029">
    <property type="entry name" value="Radical_SAM"/>
    <property type="match status" value="1"/>
</dbReference>
<keyword evidence="9" id="KW-0411">Iron-sulfur</keyword>
<evidence type="ECO:0000256" key="7">
    <source>
        <dbReference type="ARBA" id="ARBA00023002"/>
    </source>
</evidence>
<dbReference type="SFLD" id="SFLDG01066">
    <property type="entry name" value="organic_radical-activating_enz"/>
    <property type="match status" value="1"/>
</dbReference>
<keyword evidence="12" id="KW-0456">Lyase</keyword>
<dbReference type="Gene3D" id="3.30.70.20">
    <property type="match status" value="1"/>
</dbReference>
<keyword evidence="8" id="KW-0408">Iron</keyword>
<dbReference type="InterPro" id="IPR012839">
    <property type="entry name" value="Organic_radical_activase"/>
</dbReference>
<dbReference type="EMBL" id="CP046400">
    <property type="protein sequence ID" value="QGY41898.1"/>
    <property type="molecule type" value="Genomic_DNA"/>
</dbReference>